<sequence>MIRSWCWMMRSMVISKNGGKKNGCNHESKHFCELLNVVGR</sequence>
<name>A0A0K2V2I2_LEPSM</name>
<protein>
    <submittedName>
        <fullName evidence="1">Uncharacterized protein</fullName>
    </submittedName>
</protein>
<accession>A0A0K2V2I2</accession>
<dbReference type="EMBL" id="HACA01027149">
    <property type="protein sequence ID" value="CDW44510.1"/>
    <property type="molecule type" value="Transcribed_RNA"/>
</dbReference>
<organism evidence="1">
    <name type="scientific">Lepeophtheirus salmonis</name>
    <name type="common">Salmon louse</name>
    <name type="synonym">Caligus salmonis</name>
    <dbReference type="NCBI Taxonomy" id="72036"/>
    <lineage>
        <taxon>Eukaryota</taxon>
        <taxon>Metazoa</taxon>
        <taxon>Ecdysozoa</taxon>
        <taxon>Arthropoda</taxon>
        <taxon>Crustacea</taxon>
        <taxon>Multicrustacea</taxon>
        <taxon>Hexanauplia</taxon>
        <taxon>Copepoda</taxon>
        <taxon>Siphonostomatoida</taxon>
        <taxon>Caligidae</taxon>
        <taxon>Lepeophtheirus</taxon>
    </lineage>
</organism>
<proteinExistence type="predicted"/>
<reference evidence="1" key="1">
    <citation type="submission" date="2014-05" db="EMBL/GenBank/DDBJ databases">
        <authorList>
            <person name="Chronopoulou M."/>
        </authorList>
    </citation>
    <scope>NUCLEOTIDE SEQUENCE</scope>
    <source>
        <tissue evidence="1">Whole organism</tissue>
    </source>
</reference>
<feature type="non-terminal residue" evidence="1">
    <location>
        <position position="40"/>
    </location>
</feature>
<dbReference type="AlphaFoldDB" id="A0A0K2V2I2"/>
<evidence type="ECO:0000313" key="1">
    <source>
        <dbReference type="EMBL" id="CDW44510.1"/>
    </source>
</evidence>